<dbReference type="Proteomes" id="UP001623348">
    <property type="component" value="Unassembled WGS sequence"/>
</dbReference>
<dbReference type="PROSITE" id="PS50234">
    <property type="entry name" value="VWFA"/>
    <property type="match status" value="1"/>
</dbReference>
<evidence type="ECO:0000313" key="3">
    <source>
        <dbReference type="Proteomes" id="UP001623348"/>
    </source>
</evidence>
<reference evidence="2 3" key="1">
    <citation type="submission" date="2024-06" db="EMBL/GenBank/DDBJ databases">
        <title>The draft genome of Grus japonensis, version 3.</title>
        <authorList>
            <person name="Nabeshima K."/>
            <person name="Suzuki S."/>
            <person name="Onuma M."/>
        </authorList>
    </citation>
    <scope>NUCLEOTIDE SEQUENCE [LARGE SCALE GENOMIC DNA]</scope>
    <source>
        <strain evidence="2 3">451A</strain>
    </source>
</reference>
<dbReference type="EMBL" id="BAAFJT010000002">
    <property type="protein sequence ID" value="GAB0184338.1"/>
    <property type="molecule type" value="Genomic_DNA"/>
</dbReference>
<dbReference type="InterPro" id="IPR002035">
    <property type="entry name" value="VWF_A"/>
</dbReference>
<dbReference type="PANTHER" id="PTHR22588:SF5">
    <property type="entry name" value="COLLAGEN ALPHA-6(VI) CHAIN"/>
    <property type="match status" value="1"/>
</dbReference>
<dbReference type="SUPFAM" id="SSF53300">
    <property type="entry name" value="vWA-like"/>
    <property type="match status" value="2"/>
</dbReference>
<dbReference type="InterPro" id="IPR052229">
    <property type="entry name" value="Collagen-VI/PIF"/>
</dbReference>
<name>A0ABC9WFU4_GRUJA</name>
<keyword evidence="2" id="KW-0176">Collagen</keyword>
<sequence length="101" mass="11172">MGNSMLDDVAQTLRNKGITIYIFGVEGVIQNELLTMAGSEDKCFYVDTSEGLGNFTANVTNNICDISVSDCLKKADVIFLLDGSRNIDEENFRTMMDFVTL</sequence>
<evidence type="ECO:0000259" key="1">
    <source>
        <dbReference type="PROSITE" id="PS50234"/>
    </source>
</evidence>
<evidence type="ECO:0000313" key="2">
    <source>
        <dbReference type="EMBL" id="GAB0184338.1"/>
    </source>
</evidence>
<feature type="domain" description="VWFA" evidence="1">
    <location>
        <begin position="76"/>
        <end position="101"/>
    </location>
</feature>
<dbReference type="Gene3D" id="3.40.50.410">
    <property type="entry name" value="von Willebrand factor, type A domain"/>
    <property type="match status" value="2"/>
</dbReference>
<organism evidence="2 3">
    <name type="scientific">Grus japonensis</name>
    <name type="common">Japanese crane</name>
    <name type="synonym">Red-crowned crane</name>
    <dbReference type="NCBI Taxonomy" id="30415"/>
    <lineage>
        <taxon>Eukaryota</taxon>
        <taxon>Metazoa</taxon>
        <taxon>Chordata</taxon>
        <taxon>Craniata</taxon>
        <taxon>Vertebrata</taxon>
        <taxon>Euteleostomi</taxon>
        <taxon>Archelosauria</taxon>
        <taxon>Archosauria</taxon>
        <taxon>Dinosauria</taxon>
        <taxon>Saurischia</taxon>
        <taxon>Theropoda</taxon>
        <taxon>Coelurosauria</taxon>
        <taxon>Aves</taxon>
        <taxon>Neognathae</taxon>
        <taxon>Neoaves</taxon>
        <taxon>Gruiformes</taxon>
        <taxon>Gruidae</taxon>
        <taxon>Grus</taxon>
    </lineage>
</organism>
<dbReference type="AlphaFoldDB" id="A0ABC9WFU4"/>
<comment type="caution">
    <text evidence="2">The sequence shown here is derived from an EMBL/GenBank/DDBJ whole genome shotgun (WGS) entry which is preliminary data.</text>
</comment>
<dbReference type="InterPro" id="IPR036465">
    <property type="entry name" value="vWFA_dom_sf"/>
</dbReference>
<dbReference type="GO" id="GO:0005581">
    <property type="term" value="C:collagen trimer"/>
    <property type="evidence" value="ECO:0007669"/>
    <property type="project" value="UniProtKB-KW"/>
</dbReference>
<keyword evidence="3" id="KW-1185">Reference proteome</keyword>
<accession>A0ABC9WFU4</accession>
<dbReference type="PANTHER" id="PTHR22588">
    <property type="entry name" value="VWFA DOMAIN-CONTAINING PROTEIN"/>
    <property type="match status" value="1"/>
</dbReference>
<gene>
    <name evidence="2" type="ORF">GRJ2_000899100</name>
</gene>
<proteinExistence type="predicted"/>
<protein>
    <submittedName>
        <fullName evidence="2">Collagen alpha-6(VI) chain</fullName>
    </submittedName>
</protein>